<dbReference type="SUPFAM" id="SSF53474">
    <property type="entry name" value="alpha/beta-Hydrolases"/>
    <property type="match status" value="1"/>
</dbReference>
<dbReference type="AlphaFoldDB" id="A0A9J7N7F1"/>
<dbReference type="InterPro" id="IPR013094">
    <property type="entry name" value="AB_hydrolase_3"/>
</dbReference>
<evidence type="ECO:0000259" key="2">
    <source>
        <dbReference type="Pfam" id="PF07859"/>
    </source>
</evidence>
<gene>
    <name evidence="4" type="primary">LOC118427054</name>
</gene>
<feature type="domain" description="Alpha/beta hydrolase fold-3" evidence="2">
    <location>
        <begin position="34"/>
        <end position="157"/>
    </location>
</feature>
<dbReference type="GO" id="GO:0004806">
    <property type="term" value="F:triacylglycerol lipase activity"/>
    <property type="evidence" value="ECO:0000318"/>
    <property type="project" value="GO_Central"/>
</dbReference>
<name>A0A9J7N7F1_BRAFL</name>
<evidence type="ECO:0000313" key="3">
    <source>
        <dbReference type="Proteomes" id="UP000001554"/>
    </source>
</evidence>
<keyword evidence="1" id="KW-1133">Transmembrane helix</keyword>
<sequence length="294" mass="32703">MTSVSGLHLIVPGGGLYSTPVMMLLTPLGRRSGRILSHSYRLAPEYKFPVPLEDCLHATKYFLHHAREYGVDPTRVGVAGDSTGGNLAAAVALKLALETSNNACPLKLQALVYPALQALDFQTTSHRTRETPWLDTLSHASSCSLYLTGNISWAKRFVSNTHISDCLKTSRFAGYVDRHLIDPSLPKMALTDDVIIDLPEEIKDIVNPYFSPLMAEDSQLTGFPNTCILVCEFDVLRDDGIMFAERLEQVGVRVRLEHFQKGFHGVLNLIRKPLEFQVGKEMMKSLVSFLNENL</sequence>
<dbReference type="RefSeq" id="XP_035692585.1">
    <property type="nucleotide sequence ID" value="XM_035836692.1"/>
</dbReference>
<evidence type="ECO:0000256" key="1">
    <source>
        <dbReference type="SAM" id="Phobius"/>
    </source>
</evidence>
<proteinExistence type="predicted"/>
<keyword evidence="1" id="KW-0812">Transmembrane</keyword>
<keyword evidence="1" id="KW-0472">Membrane</keyword>
<dbReference type="Gene3D" id="3.40.50.1820">
    <property type="entry name" value="alpha/beta hydrolase"/>
    <property type="match status" value="1"/>
</dbReference>
<accession>A0A9J7N7F1</accession>
<dbReference type="GO" id="GO:0005829">
    <property type="term" value="C:cytosol"/>
    <property type="evidence" value="ECO:0000318"/>
    <property type="project" value="GO_Central"/>
</dbReference>
<dbReference type="GeneID" id="118427054"/>
<feature type="domain" description="Alpha/beta hydrolase fold-3" evidence="2">
    <location>
        <begin position="203"/>
        <end position="267"/>
    </location>
</feature>
<organism evidence="3 4">
    <name type="scientific">Branchiostoma floridae</name>
    <name type="common">Florida lancelet</name>
    <name type="synonym">Amphioxus</name>
    <dbReference type="NCBI Taxonomy" id="7739"/>
    <lineage>
        <taxon>Eukaryota</taxon>
        <taxon>Metazoa</taxon>
        <taxon>Chordata</taxon>
        <taxon>Cephalochordata</taxon>
        <taxon>Leptocardii</taxon>
        <taxon>Amphioxiformes</taxon>
        <taxon>Branchiostomatidae</taxon>
        <taxon>Branchiostoma</taxon>
    </lineage>
</organism>
<dbReference type="InterPro" id="IPR029058">
    <property type="entry name" value="AB_hydrolase_fold"/>
</dbReference>
<dbReference type="OMA" id="NTHISDC"/>
<keyword evidence="3" id="KW-1185">Reference proteome</keyword>
<dbReference type="PANTHER" id="PTHR23025:SF4">
    <property type="entry name" value="ALPHA_BETA HYDROLASE FOLD-3 DOMAIN-CONTAINING PROTEIN"/>
    <property type="match status" value="1"/>
</dbReference>
<dbReference type="Proteomes" id="UP000001554">
    <property type="component" value="Chromosome 12"/>
</dbReference>
<protein>
    <submittedName>
        <fullName evidence="4">Neutral cholesterol ester hydrolase 1-like</fullName>
    </submittedName>
</protein>
<dbReference type="GO" id="GO:0004771">
    <property type="term" value="F:sterol ester esterase activity"/>
    <property type="evidence" value="ECO:0000318"/>
    <property type="project" value="GO_Central"/>
</dbReference>
<dbReference type="KEGG" id="bfo:118427054"/>
<evidence type="ECO:0000313" key="4">
    <source>
        <dbReference type="RefSeq" id="XP_035692585.1"/>
    </source>
</evidence>
<feature type="transmembrane region" description="Helical" evidence="1">
    <location>
        <begin position="6"/>
        <end position="25"/>
    </location>
</feature>
<dbReference type="OrthoDB" id="408631at2759"/>
<dbReference type="GO" id="GO:0019433">
    <property type="term" value="P:triglyceride catabolic process"/>
    <property type="evidence" value="ECO:0000318"/>
    <property type="project" value="GO_Central"/>
</dbReference>
<dbReference type="PANTHER" id="PTHR23025">
    <property type="entry name" value="TRIACYLGLYCEROL LIPASE"/>
    <property type="match status" value="1"/>
</dbReference>
<dbReference type="Pfam" id="PF07859">
    <property type="entry name" value="Abhydrolase_3"/>
    <property type="match status" value="2"/>
</dbReference>
<reference evidence="4" key="2">
    <citation type="submission" date="2025-08" db="UniProtKB">
        <authorList>
            <consortium name="RefSeq"/>
        </authorList>
    </citation>
    <scope>IDENTIFICATION</scope>
    <source>
        <strain evidence="4">S238N-H82</strain>
        <tissue evidence="4">Testes</tissue>
    </source>
</reference>
<reference evidence="3" key="1">
    <citation type="journal article" date="2020" name="Nat. Ecol. Evol.">
        <title>Deeply conserved synteny resolves early events in vertebrate evolution.</title>
        <authorList>
            <person name="Simakov O."/>
            <person name="Marletaz F."/>
            <person name="Yue J.X."/>
            <person name="O'Connell B."/>
            <person name="Jenkins J."/>
            <person name="Brandt A."/>
            <person name="Calef R."/>
            <person name="Tung C.H."/>
            <person name="Huang T.K."/>
            <person name="Schmutz J."/>
            <person name="Satoh N."/>
            <person name="Yu J.K."/>
            <person name="Putnam N.H."/>
            <person name="Green R.E."/>
            <person name="Rokhsar D.S."/>
        </authorList>
    </citation>
    <scope>NUCLEOTIDE SEQUENCE [LARGE SCALE GENOMIC DNA]</scope>
    <source>
        <strain evidence="3">S238N-H82</strain>
    </source>
</reference>